<dbReference type="Gene3D" id="3.40.50.360">
    <property type="match status" value="1"/>
</dbReference>
<gene>
    <name evidence="2" type="ORF">MQN93_39090</name>
</gene>
<protein>
    <submittedName>
        <fullName evidence="2">NAD(P)H-dependent oxidoreductase</fullName>
    </submittedName>
</protein>
<evidence type="ECO:0000313" key="2">
    <source>
        <dbReference type="EMBL" id="MCI3245729.1"/>
    </source>
</evidence>
<dbReference type="Pfam" id="PF02525">
    <property type="entry name" value="Flavodoxin_2"/>
    <property type="match status" value="1"/>
</dbReference>
<sequence>MAATLMEELRGADAVILAVPLYNFGVAQHFKTWVDLVIAGAGPTGRLTRPWSSAS</sequence>
<dbReference type="Proteomes" id="UP001165270">
    <property type="component" value="Unassembled WGS sequence"/>
</dbReference>
<evidence type="ECO:0000259" key="1">
    <source>
        <dbReference type="Pfam" id="PF02525"/>
    </source>
</evidence>
<keyword evidence="3" id="KW-1185">Reference proteome</keyword>
<dbReference type="InterPro" id="IPR003680">
    <property type="entry name" value="Flavodoxin_fold"/>
</dbReference>
<reference evidence="2" key="1">
    <citation type="submission" date="2022-03" db="EMBL/GenBank/DDBJ databases">
        <title>Streptomyces 7R015 and 7R016 isolated from Barleria lupulina in Thailand.</title>
        <authorList>
            <person name="Kanchanasin P."/>
            <person name="Phongsopitanun W."/>
            <person name="Tanasupawat S."/>
        </authorList>
    </citation>
    <scope>NUCLEOTIDE SEQUENCE</scope>
    <source>
        <strain evidence="2">7R016</strain>
    </source>
</reference>
<dbReference type="InterPro" id="IPR029039">
    <property type="entry name" value="Flavoprotein-like_sf"/>
</dbReference>
<accession>A0ABS9XUI8</accession>
<proteinExistence type="predicted"/>
<dbReference type="RefSeq" id="WP_242713226.1">
    <property type="nucleotide sequence ID" value="NZ_JALDAX010000024.1"/>
</dbReference>
<organism evidence="2 3">
    <name type="scientific">Streptomyces spinosisporus</name>
    <dbReference type="NCBI Taxonomy" id="2927582"/>
    <lineage>
        <taxon>Bacteria</taxon>
        <taxon>Bacillati</taxon>
        <taxon>Actinomycetota</taxon>
        <taxon>Actinomycetes</taxon>
        <taxon>Kitasatosporales</taxon>
        <taxon>Streptomycetaceae</taxon>
        <taxon>Streptomyces</taxon>
    </lineage>
</organism>
<evidence type="ECO:0000313" key="3">
    <source>
        <dbReference type="Proteomes" id="UP001165270"/>
    </source>
</evidence>
<dbReference type="EMBL" id="JALDAX010000024">
    <property type="protein sequence ID" value="MCI3245729.1"/>
    <property type="molecule type" value="Genomic_DNA"/>
</dbReference>
<feature type="domain" description="Flavodoxin-like fold" evidence="1">
    <location>
        <begin position="6"/>
        <end position="38"/>
    </location>
</feature>
<name>A0ABS9XUI8_9ACTN</name>
<dbReference type="SUPFAM" id="SSF52218">
    <property type="entry name" value="Flavoproteins"/>
    <property type="match status" value="1"/>
</dbReference>
<comment type="caution">
    <text evidence="2">The sequence shown here is derived from an EMBL/GenBank/DDBJ whole genome shotgun (WGS) entry which is preliminary data.</text>
</comment>